<keyword evidence="1" id="KW-1133">Transmembrane helix</keyword>
<dbReference type="InterPro" id="IPR015943">
    <property type="entry name" value="WD40/YVTN_repeat-like_dom_sf"/>
</dbReference>
<dbReference type="RefSeq" id="WP_100201183.1">
    <property type="nucleotide sequence ID" value="NZ_PGGW01000019.1"/>
</dbReference>
<feature type="domain" description="Pyrrolo-quinoline quinone repeat" evidence="2">
    <location>
        <begin position="109"/>
        <end position="253"/>
    </location>
</feature>
<dbReference type="InterPro" id="IPR002372">
    <property type="entry name" value="PQQ_rpt_dom"/>
</dbReference>
<organism evidence="3 4">
    <name type="scientific">Streptomyces carminius</name>
    <dbReference type="NCBI Taxonomy" id="2665496"/>
    <lineage>
        <taxon>Bacteria</taxon>
        <taxon>Bacillati</taxon>
        <taxon>Actinomycetota</taxon>
        <taxon>Actinomycetes</taxon>
        <taxon>Kitasatosporales</taxon>
        <taxon>Streptomycetaceae</taxon>
        <taxon>Streptomyces</taxon>
    </lineage>
</organism>
<dbReference type="Pfam" id="PF13360">
    <property type="entry name" value="PQQ_2"/>
    <property type="match status" value="1"/>
</dbReference>
<keyword evidence="1" id="KW-0472">Membrane</keyword>
<keyword evidence="1" id="KW-0812">Transmembrane</keyword>
<proteinExistence type="predicted"/>
<comment type="caution">
    <text evidence="3">The sequence shown here is derived from an EMBL/GenBank/DDBJ whole genome shotgun (WGS) entry which is preliminary data.</text>
</comment>
<evidence type="ECO:0000313" key="4">
    <source>
        <dbReference type="Proteomes" id="UP000230407"/>
    </source>
</evidence>
<dbReference type="Proteomes" id="UP000230407">
    <property type="component" value="Unassembled WGS sequence"/>
</dbReference>
<reference evidence="3 4" key="1">
    <citation type="submission" date="2017-11" db="EMBL/GenBank/DDBJ databases">
        <title>Streptomyces carmine sp. nov., a novel actinomycete isolated from Sophora alopecuroides in Xinjiang, China.</title>
        <authorList>
            <person name="Wang Y."/>
            <person name="Luo X."/>
            <person name="Wan C."/>
            <person name="Zhang L."/>
        </authorList>
    </citation>
    <scope>NUCLEOTIDE SEQUENCE [LARGE SCALE GENOMIC DNA]</scope>
    <source>
        <strain evidence="3 4">TRM SA0054</strain>
    </source>
</reference>
<keyword evidence="4" id="KW-1185">Reference proteome</keyword>
<dbReference type="InterPro" id="IPR011047">
    <property type="entry name" value="Quinoprotein_ADH-like_sf"/>
</dbReference>
<evidence type="ECO:0000256" key="1">
    <source>
        <dbReference type="SAM" id="Phobius"/>
    </source>
</evidence>
<evidence type="ECO:0000259" key="2">
    <source>
        <dbReference type="Pfam" id="PF13360"/>
    </source>
</evidence>
<feature type="transmembrane region" description="Helical" evidence="1">
    <location>
        <begin position="59"/>
        <end position="79"/>
    </location>
</feature>
<gene>
    <name evidence="3" type="ORF">CUT44_06385</name>
</gene>
<feature type="transmembrane region" description="Helical" evidence="1">
    <location>
        <begin position="27"/>
        <end position="53"/>
    </location>
</feature>
<dbReference type="SUPFAM" id="SSF50998">
    <property type="entry name" value="Quinoprotein alcohol dehydrogenase-like"/>
    <property type="match status" value="1"/>
</dbReference>
<dbReference type="AlphaFoldDB" id="A0A2M8M2B4"/>
<dbReference type="Gene3D" id="2.40.128.630">
    <property type="match status" value="1"/>
</dbReference>
<evidence type="ECO:0000313" key="3">
    <source>
        <dbReference type="EMBL" id="PJE98345.1"/>
    </source>
</evidence>
<dbReference type="EMBL" id="PGGW01000019">
    <property type="protein sequence ID" value="PJE98345.1"/>
    <property type="molecule type" value="Genomic_DNA"/>
</dbReference>
<dbReference type="Gene3D" id="2.130.10.10">
    <property type="entry name" value="YVTN repeat-like/Quinoprotein amine dehydrogenase"/>
    <property type="match status" value="1"/>
</dbReference>
<sequence>MTGTTERGGAARPPARRPEAWHISGPVAVLLSMPLGASVTSLLLGGLVTLLNLGGRGSFWWAFGGFLGTVFTFVLVIMARQAGLGRVWTGLLTGGALAAALGTAAQGDSAARVWAAAPDRPADAAAVGSWQDGKVVVRARPDAVTGYRVTDGTVVWEWTPPGRDTVCAMSRNTSGGTGVLGHAPGDAPCATAAALDLTTGEIRWSARVTAPGGAGGAVADLVAVSGGVAVLPERGGWRAVGLADGRERWRAATEPGCVPLLAGTGHRDEGTVAAVADCGPEEPPVLRLLAAADGSAGVRAELPAAGRPRHTAVLATDPLTVWVHEKGVRGTRAVVRYDDTGRPAVTVPVNMPGHEIRVMPGEGGTVRTVFAARPVRTALVTGDTLIASGARPDDRRWVEKGNKNGGYRIHEGRLVAYSLTDGRHLWTRELDRRVEGVAVDGDDIWVLSGDRLARVGPAAGTLATDLYLHHLAPLRVADLWVAGDRYTVVTEDGTGSRAPVGVLAPVDPPW</sequence>
<protein>
    <recommendedName>
        <fullName evidence="2">Pyrrolo-quinoline quinone repeat domain-containing protein</fullName>
    </recommendedName>
</protein>
<accession>A0A2M8M2B4</accession>
<name>A0A2M8M2B4_9ACTN</name>